<name>A0A0W0GBE4_MONRR</name>
<accession>A0A0W0GBE4</accession>
<protein>
    <submittedName>
        <fullName evidence="2">Uncharacterized protein</fullName>
    </submittedName>
</protein>
<organism evidence="2 3">
    <name type="scientific">Moniliophthora roreri</name>
    <name type="common">Frosty pod rot fungus</name>
    <name type="synonym">Monilia roreri</name>
    <dbReference type="NCBI Taxonomy" id="221103"/>
    <lineage>
        <taxon>Eukaryota</taxon>
        <taxon>Fungi</taxon>
        <taxon>Dikarya</taxon>
        <taxon>Basidiomycota</taxon>
        <taxon>Agaricomycotina</taxon>
        <taxon>Agaricomycetes</taxon>
        <taxon>Agaricomycetidae</taxon>
        <taxon>Agaricales</taxon>
        <taxon>Marasmiineae</taxon>
        <taxon>Marasmiaceae</taxon>
        <taxon>Moniliophthora</taxon>
    </lineage>
</organism>
<feature type="compositionally biased region" description="Pro residues" evidence="1">
    <location>
        <begin position="78"/>
        <end position="96"/>
    </location>
</feature>
<feature type="region of interest" description="Disordered" evidence="1">
    <location>
        <begin position="75"/>
        <end position="106"/>
    </location>
</feature>
<evidence type="ECO:0000256" key="1">
    <source>
        <dbReference type="SAM" id="MobiDB-lite"/>
    </source>
</evidence>
<feature type="compositionally biased region" description="Low complexity" evidence="1">
    <location>
        <begin position="97"/>
        <end position="106"/>
    </location>
</feature>
<gene>
    <name evidence="2" type="ORF">WG66_1544</name>
</gene>
<evidence type="ECO:0000313" key="2">
    <source>
        <dbReference type="EMBL" id="KTB45880.1"/>
    </source>
</evidence>
<proteinExistence type="predicted"/>
<dbReference type="AlphaFoldDB" id="A0A0W0GBE4"/>
<comment type="caution">
    <text evidence="2">The sequence shown here is derived from an EMBL/GenBank/DDBJ whole genome shotgun (WGS) entry which is preliminary data.</text>
</comment>
<dbReference type="Proteomes" id="UP000054988">
    <property type="component" value="Unassembled WGS sequence"/>
</dbReference>
<reference evidence="2 3" key="1">
    <citation type="submission" date="2015-12" db="EMBL/GenBank/DDBJ databases">
        <title>Draft genome sequence of Moniliophthora roreri, the causal agent of frosty pod rot of cacao.</title>
        <authorList>
            <person name="Aime M.C."/>
            <person name="Diaz-Valderrama J.R."/>
            <person name="Kijpornyongpan T."/>
            <person name="Phillips-Mora W."/>
        </authorList>
    </citation>
    <scope>NUCLEOTIDE SEQUENCE [LARGE SCALE GENOMIC DNA]</scope>
    <source>
        <strain evidence="2 3">MCA 2952</strain>
    </source>
</reference>
<evidence type="ECO:0000313" key="3">
    <source>
        <dbReference type="Proteomes" id="UP000054988"/>
    </source>
</evidence>
<dbReference type="EMBL" id="LATX01000576">
    <property type="protein sequence ID" value="KTB45880.1"/>
    <property type="molecule type" value="Genomic_DNA"/>
</dbReference>
<sequence>MSTGSMSPLRNHHAIRNHIFSQAPNISVLGDEDTEAPLTPRAMEGDYGNTFRLNNTHLWNRATLPTTAWVFTGDEYMSPPPTPPRLSPSPPSPPLPLASSSTASML</sequence>